<dbReference type="AlphaFoldDB" id="A0A348G1U7"/>
<dbReference type="OrthoDB" id="564699at2"/>
<keyword evidence="2" id="KW-1185">Reference proteome</keyword>
<dbReference type="Proteomes" id="UP000266934">
    <property type="component" value="Chromosome"/>
</dbReference>
<dbReference type="RefSeq" id="WP_126400452.1">
    <property type="nucleotide sequence ID" value="NZ_AP018907.1"/>
</dbReference>
<dbReference type="Pfam" id="PF10983">
    <property type="entry name" value="DUF2793"/>
    <property type="match status" value="1"/>
</dbReference>
<name>A0A348G1U7_9HYPH</name>
<protein>
    <submittedName>
        <fullName evidence="1">Ribonuclease III</fullName>
    </submittedName>
</protein>
<evidence type="ECO:0000313" key="1">
    <source>
        <dbReference type="EMBL" id="BBF93530.1"/>
    </source>
</evidence>
<evidence type="ECO:0000313" key="2">
    <source>
        <dbReference type="Proteomes" id="UP000266934"/>
    </source>
</evidence>
<sequence length="232" mass="23384">MSDSPNLALPFLAAGQAQKHVTLNEALLMLDALVQCAVESRTLAAPPATPTDGQRFVVAGGGAGEWAGQGGAIAVSADGGWRFIAPRDGWQAFVRDEGVVLSFLAGAWLPGLARTAHGGALSLHAIEAEVTLSGASVTSSLVIESRRTCLGVAARTIQAITGATSFKVGIAGEPAKFGDLLGLDEGASNIGIIGPTGFYADTPVVITANGGAFTGGRVRLVLYALGFTAPAA</sequence>
<proteinExistence type="predicted"/>
<dbReference type="InterPro" id="IPR021251">
    <property type="entry name" value="DUF2793"/>
</dbReference>
<organism evidence="1 2">
    <name type="scientific">Blastochloris tepida</name>
    <dbReference type="NCBI Taxonomy" id="2233851"/>
    <lineage>
        <taxon>Bacteria</taxon>
        <taxon>Pseudomonadati</taxon>
        <taxon>Pseudomonadota</taxon>
        <taxon>Alphaproteobacteria</taxon>
        <taxon>Hyphomicrobiales</taxon>
        <taxon>Blastochloridaceae</taxon>
        <taxon>Blastochloris</taxon>
    </lineage>
</organism>
<gene>
    <name evidence="1" type="ORF">BLTE_22150</name>
</gene>
<dbReference type="KEGG" id="blag:BLTE_22150"/>
<accession>A0A348G1U7</accession>
<reference evidence="1 2" key="1">
    <citation type="submission" date="2018-08" db="EMBL/GenBank/DDBJ databases">
        <title>Complete genome sequencing of Blastochloris tepida GI.</title>
        <authorList>
            <person name="Tsukatani Y."/>
            <person name="Mori H."/>
        </authorList>
    </citation>
    <scope>NUCLEOTIDE SEQUENCE [LARGE SCALE GENOMIC DNA]</scope>
    <source>
        <strain evidence="1 2">GI</strain>
    </source>
</reference>
<dbReference type="EMBL" id="AP018907">
    <property type="protein sequence ID" value="BBF93530.1"/>
    <property type="molecule type" value="Genomic_DNA"/>
</dbReference>